<proteinExistence type="inferred from homology"/>
<evidence type="ECO:0000256" key="5">
    <source>
        <dbReference type="ARBA" id="ARBA00022630"/>
    </source>
</evidence>
<dbReference type="InterPro" id="IPR006231">
    <property type="entry name" value="MQO"/>
</dbReference>
<dbReference type="NCBIfam" id="NF003606">
    <property type="entry name" value="PRK05257.2-1"/>
    <property type="match status" value="1"/>
</dbReference>
<comment type="pathway">
    <text evidence="3 8">Carbohydrate metabolism; tricarboxylic acid cycle; oxaloacetate from (S)-malate (quinone route): step 1/1.</text>
</comment>
<comment type="catalytic activity">
    <reaction evidence="1 8">
        <text>(S)-malate + a quinone = a quinol + oxaloacetate</text>
        <dbReference type="Rhea" id="RHEA:46012"/>
        <dbReference type="ChEBI" id="CHEBI:15589"/>
        <dbReference type="ChEBI" id="CHEBI:16452"/>
        <dbReference type="ChEBI" id="CHEBI:24646"/>
        <dbReference type="ChEBI" id="CHEBI:132124"/>
        <dbReference type="EC" id="1.1.5.4"/>
    </reaction>
</comment>
<keyword evidence="6 8" id="KW-0274">FAD</keyword>
<dbReference type="GO" id="GO:0008924">
    <property type="term" value="F:L-malate dehydrogenase (quinone) activity"/>
    <property type="evidence" value="ECO:0007669"/>
    <property type="project" value="UniProtKB-EC"/>
</dbReference>
<dbReference type="InterPro" id="IPR036188">
    <property type="entry name" value="FAD/NAD-bd_sf"/>
</dbReference>
<dbReference type="NCBIfam" id="TIGR01320">
    <property type="entry name" value="mal_quin_oxido"/>
    <property type="match status" value="1"/>
</dbReference>
<keyword evidence="4 8" id="KW-0816">Tricarboxylic acid cycle</keyword>
<dbReference type="Pfam" id="PF06039">
    <property type="entry name" value="Mqo"/>
    <property type="match status" value="1"/>
</dbReference>
<dbReference type="Gene3D" id="3.50.50.60">
    <property type="entry name" value="FAD/NAD(P)-binding domain"/>
    <property type="match status" value="1"/>
</dbReference>
<dbReference type="NCBIfam" id="NF003604">
    <property type="entry name" value="PRK05257.1-3"/>
    <property type="match status" value="1"/>
</dbReference>
<protein>
    <recommendedName>
        <fullName evidence="8">Probable malate:quinone oxidoreductase</fullName>
        <ecNumber evidence="8">1.1.5.4</ecNumber>
    </recommendedName>
    <alternativeName>
        <fullName evidence="8">MQO</fullName>
    </alternativeName>
    <alternativeName>
        <fullName evidence="8">Malate dehydrogenase [quinone]</fullName>
    </alternativeName>
</protein>
<comment type="cofactor">
    <cofactor evidence="2 8">
        <name>FAD</name>
        <dbReference type="ChEBI" id="CHEBI:57692"/>
    </cofactor>
</comment>
<evidence type="ECO:0000313" key="9">
    <source>
        <dbReference type="EMBL" id="WLV24572.1"/>
    </source>
</evidence>
<organism evidence="9 10">
    <name type="scientific">Aciduricibacillus chroicocephali</name>
    <dbReference type="NCBI Taxonomy" id="3054939"/>
    <lineage>
        <taxon>Bacteria</taxon>
        <taxon>Bacillati</taxon>
        <taxon>Bacillota</taxon>
        <taxon>Bacilli</taxon>
        <taxon>Bacillales</taxon>
        <taxon>Bacillaceae</taxon>
        <taxon>Aciduricibacillus</taxon>
    </lineage>
</organism>
<sequence>MDNMLGKTDVILIGAGIMSATLGALLKELAPGMEIKVFEKLSKSGDESSNEWNNAGTGHSALCEMNYTTENADGSVDIEKAIKVNEQFQVSRQFWSHLVSTGKIEKPQEFIRAIPHMSLVQGEDNIEFLKKRFAALTENALFKGMEYSNEPEKLKKWFPLIMEGRDTAEPIAATKVDSGTDVNFGRLTRLLFDELEENGVKVAYNQEVKDIRRTAEGKWEVKVTDDQNGKIACHSADFVFIGGGGGSLPLLQKTRIPESKRIGGFPVSGLFMVCKKPEVVEKHHAKVYGKAKVGAPPMSVPHLDTRYIDGKKALLFGPFAGFSPKFLKTGSNLDLFKSVKPNNLLTMLAAGVKEMSLTKYLIQQVLLSNEKRMEALREFVPEARSEDWHIVTAGQRVQVIKDTKHGGKGTLQFGTEVITSKDGSIAALLGASPGASTAVHVMLEVLEKCFPERMKEWEPKVKEMIPSYGVSLAEKPELFRKVHEDTARTLRLK</sequence>
<dbReference type="SUPFAM" id="SSF51905">
    <property type="entry name" value="FAD/NAD(P)-binding domain"/>
    <property type="match status" value="1"/>
</dbReference>
<evidence type="ECO:0000256" key="6">
    <source>
        <dbReference type="ARBA" id="ARBA00022827"/>
    </source>
</evidence>
<evidence type="ECO:0000256" key="8">
    <source>
        <dbReference type="HAMAP-Rule" id="MF_00212"/>
    </source>
</evidence>
<evidence type="ECO:0000256" key="3">
    <source>
        <dbReference type="ARBA" id="ARBA00005012"/>
    </source>
</evidence>
<dbReference type="NCBIfam" id="NF003603">
    <property type="entry name" value="PRK05257.1-1"/>
    <property type="match status" value="1"/>
</dbReference>
<dbReference type="HAMAP" id="MF_00212">
    <property type="entry name" value="MQO"/>
    <property type="match status" value="1"/>
</dbReference>
<name>A0ABY9KW92_9BACI</name>
<comment type="similarity">
    <text evidence="8">Belongs to the MQO family.</text>
</comment>
<dbReference type="EMBL" id="CP129113">
    <property type="protein sequence ID" value="WLV24572.1"/>
    <property type="molecule type" value="Genomic_DNA"/>
</dbReference>
<dbReference type="Gene3D" id="3.30.9.10">
    <property type="entry name" value="D-Amino Acid Oxidase, subunit A, domain 2"/>
    <property type="match status" value="1"/>
</dbReference>
<evidence type="ECO:0000256" key="2">
    <source>
        <dbReference type="ARBA" id="ARBA00001974"/>
    </source>
</evidence>
<reference evidence="9" key="1">
    <citation type="submission" date="2023-06" db="EMBL/GenBank/DDBJ databases">
        <title>A Treasure from Seagulls: Isolation and Description of Aciduricobacillus qingdaonensis gen. nov., sp. nov., a Rare Obligately Uric Acid-utilizing Member in the Family Bacillaceae.</title>
        <authorList>
            <person name="Liu W."/>
            <person name="Wang B."/>
        </authorList>
    </citation>
    <scope>NUCLEOTIDE SEQUENCE</scope>
    <source>
        <strain evidence="9">44XB</strain>
    </source>
</reference>
<evidence type="ECO:0000256" key="1">
    <source>
        <dbReference type="ARBA" id="ARBA00001139"/>
    </source>
</evidence>
<dbReference type="PANTHER" id="PTHR43104">
    <property type="entry name" value="L-2-HYDROXYGLUTARATE DEHYDROGENASE, MITOCHONDRIAL"/>
    <property type="match status" value="1"/>
</dbReference>
<evidence type="ECO:0000256" key="4">
    <source>
        <dbReference type="ARBA" id="ARBA00022532"/>
    </source>
</evidence>
<dbReference type="EC" id="1.1.5.4" evidence="8"/>
<evidence type="ECO:0000313" key="10">
    <source>
        <dbReference type="Proteomes" id="UP001180087"/>
    </source>
</evidence>
<dbReference type="RefSeq" id="WP_348027738.1">
    <property type="nucleotide sequence ID" value="NZ_CP129113.1"/>
</dbReference>
<keyword evidence="7 8" id="KW-0560">Oxidoreductase</keyword>
<accession>A0ABY9KW92</accession>
<evidence type="ECO:0000256" key="7">
    <source>
        <dbReference type="ARBA" id="ARBA00023002"/>
    </source>
</evidence>
<keyword evidence="10" id="KW-1185">Reference proteome</keyword>
<gene>
    <name evidence="8" type="primary">mqo</name>
    <name evidence="9" type="ORF">QR721_13155</name>
</gene>
<dbReference type="NCBIfam" id="NF003610">
    <property type="entry name" value="PRK05257.3-1"/>
    <property type="match status" value="1"/>
</dbReference>
<dbReference type="NCBIfam" id="NF003611">
    <property type="entry name" value="PRK05257.3-2"/>
    <property type="match status" value="1"/>
</dbReference>
<keyword evidence="5 8" id="KW-0285">Flavoprotein</keyword>
<dbReference type="PANTHER" id="PTHR43104:SF2">
    <property type="entry name" value="L-2-HYDROXYGLUTARATE DEHYDROGENASE, MITOCHONDRIAL"/>
    <property type="match status" value="1"/>
</dbReference>
<dbReference type="NCBIfam" id="NF009875">
    <property type="entry name" value="PRK13339.1"/>
    <property type="match status" value="1"/>
</dbReference>
<dbReference type="Proteomes" id="UP001180087">
    <property type="component" value="Chromosome"/>
</dbReference>
<dbReference type="NCBIfam" id="NF003605">
    <property type="entry name" value="PRK05257.1-4"/>
    <property type="match status" value="1"/>
</dbReference>
<dbReference type="NCBIfam" id="NF003608">
    <property type="entry name" value="PRK05257.2-4"/>
    <property type="match status" value="1"/>
</dbReference>